<dbReference type="GO" id="GO:0016020">
    <property type="term" value="C:membrane"/>
    <property type="evidence" value="ECO:0007669"/>
    <property type="project" value="UniProtKB-SubCell"/>
</dbReference>
<evidence type="ECO:0000259" key="8">
    <source>
        <dbReference type="Pfam" id="PF01699"/>
    </source>
</evidence>
<keyword evidence="3 7" id="KW-0812">Transmembrane</keyword>
<evidence type="ECO:0000256" key="2">
    <source>
        <dbReference type="ARBA" id="ARBA00022448"/>
    </source>
</evidence>
<feature type="domain" description="Sodium/calcium exchanger membrane region" evidence="8">
    <location>
        <begin position="142"/>
        <end position="285"/>
    </location>
</feature>
<dbReference type="Proteomes" id="UP001295423">
    <property type="component" value="Unassembled WGS sequence"/>
</dbReference>
<feature type="transmembrane region" description="Helical" evidence="7">
    <location>
        <begin position="628"/>
        <end position="649"/>
    </location>
</feature>
<evidence type="ECO:0000256" key="5">
    <source>
        <dbReference type="ARBA" id="ARBA00023136"/>
    </source>
</evidence>
<feature type="compositionally biased region" description="Low complexity" evidence="6">
    <location>
        <begin position="1"/>
        <end position="19"/>
    </location>
</feature>
<feature type="transmembrane region" description="Helical" evidence="7">
    <location>
        <begin position="241"/>
        <end position="258"/>
    </location>
</feature>
<dbReference type="PANTHER" id="PTHR12266:SF0">
    <property type="entry name" value="MITOCHONDRIAL SODIUM_CALCIUM EXCHANGER PROTEIN"/>
    <property type="match status" value="1"/>
</dbReference>
<evidence type="ECO:0000256" key="4">
    <source>
        <dbReference type="ARBA" id="ARBA00022989"/>
    </source>
</evidence>
<feature type="transmembrane region" description="Helical" evidence="7">
    <location>
        <begin position="42"/>
        <end position="61"/>
    </location>
</feature>
<accession>A0AAD2FDM6</accession>
<keyword evidence="2" id="KW-0813">Transport</keyword>
<proteinExistence type="predicted"/>
<dbReference type="EMBL" id="CAKOGP040000113">
    <property type="protein sequence ID" value="CAJ1930903.1"/>
    <property type="molecule type" value="Genomic_DNA"/>
</dbReference>
<evidence type="ECO:0000256" key="6">
    <source>
        <dbReference type="SAM" id="MobiDB-lite"/>
    </source>
</evidence>
<feature type="transmembrane region" description="Helical" evidence="7">
    <location>
        <begin position="526"/>
        <end position="545"/>
    </location>
</feature>
<feature type="transmembrane region" description="Helical" evidence="7">
    <location>
        <begin position="270"/>
        <end position="290"/>
    </location>
</feature>
<protein>
    <recommendedName>
        <fullName evidence="8">Sodium/calcium exchanger membrane region domain-containing protein</fullName>
    </recommendedName>
</protein>
<dbReference type="InterPro" id="IPR051359">
    <property type="entry name" value="CaCA_antiporter"/>
</dbReference>
<evidence type="ECO:0000313" key="10">
    <source>
        <dbReference type="Proteomes" id="UP001295423"/>
    </source>
</evidence>
<evidence type="ECO:0000256" key="1">
    <source>
        <dbReference type="ARBA" id="ARBA00004141"/>
    </source>
</evidence>
<keyword evidence="4 7" id="KW-1133">Transmembrane helix</keyword>
<sequence length="724" mass="78367">MSGYISSSSSAESTTLSKSQRTQTLRQSIQMDPKRHKFHNQAAVVLTIVSLTLLVTLSFVFGTDEIADAQTKARFLEDNDEPSDFSEYSCRYIYEQVPNAGYAQCRFASTCNNGSGIWGYWVFCSDKYSVRDLFLMISPLVVLWLVLLFRLLGSTAEDYFSPSLEMFSVRLGLPPRFAGVSLLALGNGAADVSATMSAIMGDEENGYKLSLGALSGAAMLVGGVIAGIVVIVAGGVPCRGALVRDVTALMITVGVVWYTLAQGEVGPSSYALFLSLYGIFVTIVLVADVYHRTIVLPRQLAASGQGPTAGDEARPSLWSRFVTSFSNYDNIIAPCGRDTTISDPVIETVDDPLQQTMIIDETNQQVDGLMRQPTLEDQETPVNLLGQHGILHGDGRALTTQEADDTAGDYALVEEQMDQFCSAGGPQSEISASSWRGAWGDGKMELYQHFGLVWDDIFHNEELGMASKAIMITEWPFTVARKMTIAIPCDGYYNRALIALSIVLSPYWFAYYVWSGHEVNLFAKNSILYFGIICLLTLFAGASVLRYAPGGEGRMAMFVATPIALYGFVIAATWVDFIADHLVDVLNFVGIVLKIPGSIMGLTILAWGNSMADLSANITMARKGLANMAMTACFAGPIFNILVGLGLGFSGLAAQTGKTTSIVSISTSVMTGFIFIFLNCITILVVGIGFGKGRINTYYGYIAVGLYAIYLGTSITLHYTTHLD</sequence>
<organism evidence="9 10">
    <name type="scientific">Cylindrotheca closterium</name>
    <dbReference type="NCBI Taxonomy" id="2856"/>
    <lineage>
        <taxon>Eukaryota</taxon>
        <taxon>Sar</taxon>
        <taxon>Stramenopiles</taxon>
        <taxon>Ochrophyta</taxon>
        <taxon>Bacillariophyta</taxon>
        <taxon>Bacillariophyceae</taxon>
        <taxon>Bacillariophycidae</taxon>
        <taxon>Bacillariales</taxon>
        <taxon>Bacillariaceae</taxon>
        <taxon>Cylindrotheca</taxon>
    </lineage>
</organism>
<dbReference type="AlphaFoldDB" id="A0AAD2FDM6"/>
<feature type="transmembrane region" description="Helical" evidence="7">
    <location>
        <begin position="585"/>
        <end position="607"/>
    </location>
</feature>
<feature type="transmembrane region" description="Helical" evidence="7">
    <location>
        <begin position="669"/>
        <end position="691"/>
    </location>
</feature>
<dbReference type="Pfam" id="PF01699">
    <property type="entry name" value="Na_Ca_ex"/>
    <property type="match status" value="2"/>
</dbReference>
<gene>
    <name evidence="9" type="ORF">CYCCA115_LOCUS2144</name>
</gene>
<reference evidence="9" key="1">
    <citation type="submission" date="2023-08" db="EMBL/GenBank/DDBJ databases">
        <authorList>
            <person name="Audoor S."/>
            <person name="Bilcke G."/>
        </authorList>
    </citation>
    <scope>NUCLEOTIDE SEQUENCE</scope>
</reference>
<feature type="transmembrane region" description="Helical" evidence="7">
    <location>
        <begin position="492"/>
        <end position="514"/>
    </location>
</feature>
<dbReference type="Gene3D" id="1.20.1420.30">
    <property type="entry name" value="NCX, central ion-binding region"/>
    <property type="match status" value="2"/>
</dbReference>
<comment type="caution">
    <text evidence="9">The sequence shown here is derived from an EMBL/GenBank/DDBJ whole genome shotgun (WGS) entry which is preliminary data.</text>
</comment>
<feature type="domain" description="Sodium/calcium exchanger membrane region" evidence="8">
    <location>
        <begin position="564"/>
        <end position="715"/>
    </location>
</feature>
<feature type="region of interest" description="Disordered" evidence="6">
    <location>
        <begin position="1"/>
        <end position="26"/>
    </location>
</feature>
<dbReference type="InterPro" id="IPR044880">
    <property type="entry name" value="NCX_ion-bd_dom_sf"/>
</dbReference>
<feature type="transmembrane region" description="Helical" evidence="7">
    <location>
        <begin position="698"/>
        <end position="719"/>
    </location>
</feature>
<feature type="transmembrane region" description="Helical" evidence="7">
    <location>
        <begin position="557"/>
        <end position="579"/>
    </location>
</feature>
<evidence type="ECO:0000256" key="7">
    <source>
        <dbReference type="SAM" id="Phobius"/>
    </source>
</evidence>
<feature type="transmembrane region" description="Helical" evidence="7">
    <location>
        <begin position="210"/>
        <end position="234"/>
    </location>
</feature>
<evidence type="ECO:0000256" key="3">
    <source>
        <dbReference type="ARBA" id="ARBA00022692"/>
    </source>
</evidence>
<name>A0AAD2FDM6_9STRA</name>
<evidence type="ECO:0000313" key="9">
    <source>
        <dbReference type="EMBL" id="CAJ1930903.1"/>
    </source>
</evidence>
<keyword evidence="5 7" id="KW-0472">Membrane</keyword>
<comment type="subcellular location">
    <subcellularLocation>
        <location evidence="1">Membrane</location>
        <topology evidence="1">Multi-pass membrane protein</topology>
    </subcellularLocation>
</comment>
<feature type="transmembrane region" description="Helical" evidence="7">
    <location>
        <begin position="133"/>
        <end position="152"/>
    </location>
</feature>
<dbReference type="GO" id="GO:0008324">
    <property type="term" value="F:monoatomic cation transmembrane transporter activity"/>
    <property type="evidence" value="ECO:0007669"/>
    <property type="project" value="TreeGrafter"/>
</dbReference>
<dbReference type="PANTHER" id="PTHR12266">
    <property type="entry name" value="NA+/CA2+ K+ INDEPENDENT EXCHANGER"/>
    <property type="match status" value="1"/>
</dbReference>
<dbReference type="InterPro" id="IPR004837">
    <property type="entry name" value="NaCa_Exmemb"/>
</dbReference>
<keyword evidence="10" id="KW-1185">Reference proteome</keyword>